<proteinExistence type="predicted"/>
<keyword evidence="3" id="KW-1185">Reference proteome</keyword>
<feature type="compositionally biased region" description="Basic and acidic residues" evidence="1">
    <location>
        <begin position="1"/>
        <end position="18"/>
    </location>
</feature>
<feature type="region of interest" description="Disordered" evidence="1">
    <location>
        <begin position="1"/>
        <end position="21"/>
    </location>
</feature>
<dbReference type="EMBL" id="POUC01000001">
    <property type="protein sequence ID" value="PNG24097.1"/>
    <property type="molecule type" value="Genomic_DNA"/>
</dbReference>
<gene>
    <name evidence="2" type="ORF">C1J00_00180</name>
</gene>
<name>A0A2N8TYJ4_9ACTN</name>
<evidence type="ECO:0000313" key="2">
    <source>
        <dbReference type="EMBL" id="PNG24097.1"/>
    </source>
</evidence>
<dbReference type="RefSeq" id="WP_102906988.1">
    <property type="nucleotide sequence ID" value="NZ_POUC01000001.1"/>
</dbReference>
<comment type="caution">
    <text evidence="2">The sequence shown here is derived from an EMBL/GenBank/DDBJ whole genome shotgun (WGS) entry which is preliminary data.</text>
</comment>
<evidence type="ECO:0000313" key="3">
    <source>
        <dbReference type="Proteomes" id="UP000235943"/>
    </source>
</evidence>
<organism evidence="2 3">
    <name type="scientific">Streptomyces cahuitamycinicus</name>
    <dbReference type="NCBI Taxonomy" id="2070367"/>
    <lineage>
        <taxon>Bacteria</taxon>
        <taxon>Bacillati</taxon>
        <taxon>Actinomycetota</taxon>
        <taxon>Actinomycetes</taxon>
        <taxon>Kitasatosporales</taxon>
        <taxon>Streptomycetaceae</taxon>
        <taxon>Streptomyces</taxon>
    </lineage>
</organism>
<protein>
    <submittedName>
        <fullName evidence="2">Uncharacterized protein</fullName>
    </submittedName>
</protein>
<dbReference type="AlphaFoldDB" id="A0A2N8TYJ4"/>
<sequence length="91" mass="9555">MREVSRREPPGAADEHRAGVPAGVRAWLGAGLTGEFAALRGRGGPGPEHVASAQHLAWPSSRTSGPRPSPGEVQRNVIAEHVLGLPKEVRP</sequence>
<evidence type="ECO:0000256" key="1">
    <source>
        <dbReference type="SAM" id="MobiDB-lite"/>
    </source>
</evidence>
<dbReference type="Proteomes" id="UP000235943">
    <property type="component" value="Unassembled WGS sequence"/>
</dbReference>
<accession>A0A2N8TYJ4</accession>
<feature type="region of interest" description="Disordered" evidence="1">
    <location>
        <begin position="39"/>
        <end position="73"/>
    </location>
</feature>
<reference evidence="2 3" key="1">
    <citation type="submission" date="2018-01" db="EMBL/GenBank/DDBJ databases">
        <title>Draft genome sequence of Streptomyces sp. 13K301.</title>
        <authorList>
            <person name="Sahin N."/>
            <person name="Saygin H."/>
            <person name="Ay H."/>
        </authorList>
    </citation>
    <scope>NUCLEOTIDE SEQUENCE [LARGE SCALE GENOMIC DNA]</scope>
    <source>
        <strain evidence="2 3">13K301</strain>
    </source>
</reference>